<evidence type="ECO:0000313" key="3">
    <source>
        <dbReference type="Proteomes" id="UP000050424"/>
    </source>
</evidence>
<keyword evidence="3" id="KW-1185">Reference proteome</keyword>
<dbReference type="EMBL" id="LKCW01000051">
    <property type="protein sequence ID" value="KPM42295.1"/>
    <property type="molecule type" value="Genomic_DNA"/>
</dbReference>
<proteinExistence type="predicted"/>
<dbReference type="OrthoDB" id="10003767at2759"/>
<reference evidence="2 3" key="1">
    <citation type="submission" date="2015-09" db="EMBL/GenBank/DDBJ databases">
        <title>Draft genome of a European isolate of the apple canker pathogen Neonectria ditissima.</title>
        <authorList>
            <person name="Gomez-Cortecero A."/>
            <person name="Harrison R.J."/>
            <person name="Armitage A.D."/>
        </authorList>
    </citation>
    <scope>NUCLEOTIDE SEQUENCE [LARGE SCALE GENOMIC DNA]</scope>
    <source>
        <strain evidence="2 3">R09/05</strain>
    </source>
</reference>
<dbReference type="AlphaFoldDB" id="A0A0P7AWD9"/>
<comment type="caution">
    <text evidence="2">The sequence shown here is derived from an EMBL/GenBank/DDBJ whole genome shotgun (WGS) entry which is preliminary data.</text>
</comment>
<evidence type="ECO:0000313" key="2">
    <source>
        <dbReference type="EMBL" id="KPM42295.1"/>
    </source>
</evidence>
<feature type="region of interest" description="Disordered" evidence="1">
    <location>
        <begin position="380"/>
        <end position="400"/>
    </location>
</feature>
<sequence>MNRATCSARSREEASTSASLLNSESRHPILGTAIAGWSEYRSCAEFPGQMRRLMQRSRPRKPNTLLPILSIPVPEIHAYSFVQDSPVRMAFIIMDLIQGKNLIELGFKSDHDAWISGTWEPTKSRKAMYAALAKFYIQMRRLEFPEISALGLPTTDDDSIRVRHRPLCVEMLIQEIEGLEPTRIFPKGRTLATAREYVGALFALSENLFEKTRNSRIDEQGGARTLYARDGFKRFVTDNMFPPESAAAVSKRSLGEDAAVVSGLGWHRPEHLPDEFQVGWVVVLIPGPRLSMGSRRRFHVEGRADTWSWLGPDVGCAEADMLYDRLSGFSDRTSCPFGGFHSLGNTVTQEHGITNTVTRQPVTQQYSNTVTRQPVTQQYSNTAAIDKDGHPQPQVWHTLR</sequence>
<protein>
    <submittedName>
        <fullName evidence="2">Uncharacterized protein</fullName>
    </submittedName>
</protein>
<name>A0A0P7AWD9_9HYPO</name>
<gene>
    <name evidence="2" type="ORF">AK830_g4246</name>
</gene>
<accession>A0A0P7AWD9</accession>
<dbReference type="Proteomes" id="UP000050424">
    <property type="component" value="Unassembled WGS sequence"/>
</dbReference>
<evidence type="ECO:0000256" key="1">
    <source>
        <dbReference type="SAM" id="MobiDB-lite"/>
    </source>
</evidence>
<feature type="region of interest" description="Disordered" evidence="1">
    <location>
        <begin position="1"/>
        <end position="20"/>
    </location>
</feature>
<organism evidence="2 3">
    <name type="scientific">Neonectria ditissima</name>
    <dbReference type="NCBI Taxonomy" id="78410"/>
    <lineage>
        <taxon>Eukaryota</taxon>
        <taxon>Fungi</taxon>
        <taxon>Dikarya</taxon>
        <taxon>Ascomycota</taxon>
        <taxon>Pezizomycotina</taxon>
        <taxon>Sordariomycetes</taxon>
        <taxon>Hypocreomycetidae</taxon>
        <taxon>Hypocreales</taxon>
        <taxon>Nectriaceae</taxon>
        <taxon>Neonectria</taxon>
    </lineage>
</organism>
<dbReference type="STRING" id="78410.A0A0P7AWD9"/>